<dbReference type="AlphaFoldDB" id="A0A0E3ZWF0"/>
<reference evidence="2 3" key="1">
    <citation type="journal article" date="2014" name="Curr. Microbiol.">
        <title>Spirosoma radiotolerans sp. nov., a gamma-radiation-resistant bacterium isolated from gamma ray-irradiated soil.</title>
        <authorList>
            <person name="Lee J.J."/>
            <person name="Srinivasan S."/>
            <person name="Lim S."/>
            <person name="Joe M."/>
            <person name="Im S."/>
            <person name="Bae S.I."/>
            <person name="Park K.R."/>
            <person name="Han J.H."/>
            <person name="Park S.H."/>
            <person name="Joo B.M."/>
            <person name="Park S.J."/>
            <person name="Kim M.K."/>
        </authorList>
    </citation>
    <scope>NUCLEOTIDE SEQUENCE [LARGE SCALE GENOMIC DNA]</scope>
    <source>
        <strain evidence="2 3">DG5A</strain>
    </source>
</reference>
<gene>
    <name evidence="2" type="ORF">SD10_12970</name>
</gene>
<accession>A0A0E3ZWF0</accession>
<dbReference type="Proteomes" id="UP000033054">
    <property type="component" value="Chromosome"/>
</dbReference>
<dbReference type="RefSeq" id="WP_046574170.1">
    <property type="nucleotide sequence ID" value="NZ_CP010429.1"/>
</dbReference>
<dbReference type="KEGG" id="srd:SD10_12970"/>
<feature type="compositionally biased region" description="Basic and acidic residues" evidence="1">
    <location>
        <begin position="21"/>
        <end position="36"/>
    </location>
</feature>
<keyword evidence="3" id="KW-1185">Reference proteome</keyword>
<evidence type="ECO:0000256" key="1">
    <source>
        <dbReference type="SAM" id="MobiDB-lite"/>
    </source>
</evidence>
<sequence length="62" mass="6760">MKTVRWYSPGGDGDQGGNSANDRESILRQEGPHEPGDTPLEDQEELPGGFIHGHVDQGEDDE</sequence>
<dbReference type="HOGENOM" id="CLU_2901951_0_0_10"/>
<organism evidence="2 3">
    <name type="scientific">Spirosoma radiotolerans</name>
    <dbReference type="NCBI Taxonomy" id="1379870"/>
    <lineage>
        <taxon>Bacteria</taxon>
        <taxon>Pseudomonadati</taxon>
        <taxon>Bacteroidota</taxon>
        <taxon>Cytophagia</taxon>
        <taxon>Cytophagales</taxon>
        <taxon>Cytophagaceae</taxon>
        <taxon>Spirosoma</taxon>
    </lineage>
</organism>
<evidence type="ECO:0000313" key="3">
    <source>
        <dbReference type="Proteomes" id="UP000033054"/>
    </source>
</evidence>
<proteinExistence type="predicted"/>
<feature type="region of interest" description="Disordered" evidence="1">
    <location>
        <begin position="1"/>
        <end position="62"/>
    </location>
</feature>
<feature type="compositionally biased region" description="Basic and acidic residues" evidence="1">
    <location>
        <begin position="53"/>
        <end position="62"/>
    </location>
</feature>
<protein>
    <submittedName>
        <fullName evidence="2">Uncharacterized protein</fullName>
    </submittedName>
</protein>
<dbReference type="OrthoDB" id="9851170at2"/>
<evidence type="ECO:0000313" key="2">
    <source>
        <dbReference type="EMBL" id="AKD55675.1"/>
    </source>
</evidence>
<dbReference type="EMBL" id="CP010429">
    <property type="protein sequence ID" value="AKD55675.1"/>
    <property type="molecule type" value="Genomic_DNA"/>
</dbReference>
<dbReference type="PATRIC" id="fig|1379870.5.peg.2819"/>
<name>A0A0E3ZWF0_9BACT</name>